<dbReference type="Proteomes" id="UP001157006">
    <property type="component" value="Chromosome 1L"/>
</dbReference>
<keyword evidence="5" id="KW-0539">Nucleus</keyword>
<feature type="domain" description="VIN3-like C-terminal" evidence="8">
    <location>
        <begin position="518"/>
        <end position="590"/>
    </location>
</feature>
<reference evidence="9 10" key="1">
    <citation type="submission" date="2023-01" db="EMBL/GenBank/DDBJ databases">
        <authorList>
            <person name="Kreplak J."/>
        </authorList>
    </citation>
    <scope>NUCLEOTIDE SEQUENCE [LARGE SCALE GENOMIC DNA]</scope>
</reference>
<dbReference type="PANTHER" id="PTHR46286">
    <property type="entry name" value="VIN3-LIKE PROTEIN 2-RELATED"/>
    <property type="match status" value="1"/>
</dbReference>
<evidence type="ECO:0000259" key="8">
    <source>
        <dbReference type="Pfam" id="PF23380"/>
    </source>
</evidence>
<evidence type="ECO:0000259" key="7">
    <source>
        <dbReference type="Pfam" id="PF23376"/>
    </source>
</evidence>
<accession>A0AAV0YLU7</accession>
<dbReference type="Pfam" id="PF23376">
    <property type="entry name" value="Fn3_VIN3"/>
    <property type="match status" value="1"/>
</dbReference>
<evidence type="ECO:0000256" key="5">
    <source>
        <dbReference type="ARBA" id="ARBA00023242"/>
    </source>
</evidence>
<dbReference type="PANTHER" id="PTHR46286:SF6">
    <property type="entry name" value="OS08G0220600 PROTEIN"/>
    <property type="match status" value="1"/>
</dbReference>
<dbReference type="InterPro" id="IPR058585">
    <property type="entry name" value="Fn3_VIN3"/>
</dbReference>
<dbReference type="GO" id="GO:0008270">
    <property type="term" value="F:zinc ion binding"/>
    <property type="evidence" value="ECO:0007669"/>
    <property type="project" value="UniProtKB-KW"/>
</dbReference>
<dbReference type="Pfam" id="PF07227">
    <property type="entry name" value="PHD_Oberon"/>
    <property type="match status" value="1"/>
</dbReference>
<keyword evidence="2" id="KW-0479">Metal-binding</keyword>
<evidence type="ECO:0000313" key="10">
    <source>
        <dbReference type="Proteomes" id="UP001157006"/>
    </source>
</evidence>
<dbReference type="Pfam" id="PF23380">
    <property type="entry name" value="VIN3_C"/>
    <property type="match status" value="1"/>
</dbReference>
<dbReference type="InterPro" id="IPR032881">
    <property type="entry name" value="Oberon-like_PHD"/>
</dbReference>
<dbReference type="EMBL" id="OX451736">
    <property type="protein sequence ID" value="CAI8585808.1"/>
    <property type="molecule type" value="Genomic_DNA"/>
</dbReference>
<dbReference type="InterPro" id="IPR044514">
    <property type="entry name" value="VIN3-like"/>
</dbReference>
<evidence type="ECO:0000256" key="3">
    <source>
        <dbReference type="ARBA" id="ARBA00022771"/>
    </source>
</evidence>
<keyword evidence="10" id="KW-1185">Reference proteome</keyword>
<proteinExistence type="predicted"/>
<comment type="subcellular location">
    <subcellularLocation>
        <location evidence="1">Nucleus</location>
    </subcellularLocation>
</comment>
<evidence type="ECO:0008006" key="11">
    <source>
        <dbReference type="Google" id="ProtNLM"/>
    </source>
</evidence>
<evidence type="ECO:0000259" key="6">
    <source>
        <dbReference type="Pfam" id="PF07227"/>
    </source>
</evidence>
<sequence>MAEHQNKMCLFTATNNGFFDPAKCGVMNFQEKQKLVHEVACQSKDAPEILQSFTRRELLELICAELGKERKYTGYTKGQMIEYLLKLISKKSNLYIDHNAPAHSPAKSFVGSKRKKGPTSLDLRNVQLENTNEETTKTLVCRNVACKATLNPEDSFCKRCSCCICRCYDDNKDPSLWLTCTSDKPNEESCGMSCHLQCALSNQMSCILKGSRGVTLDGSFCCVSCGKINELMTTWRKQLLVAREARRVDILSLRISLAHRILTGTKVYTEVHKIVETALKLLENEAGPLDHVYARMTRGIVSRLSCGAEVQKLCSSAVECFDLKFSELFSSCEEKKEVPTCSLHFEECLPTSVVIVLEYKDKLLKNFLGCRLWHRISSMDYPEQPTFIVLRPEKRFKLENLTPATEYSCKASIFSSTGILGAAEAKWVTPCEQPSKFIRQIGNHSTMNNKYSQDQIKMASEKPALLNIRDRFEEFLTKPSTTDPFSCKSFVAVPPATPSKPNEMRQITGLSSRKRMKENDYEYSVRVVKWLEHQGHIDEIFRVKFLTWFSLKANQQERRVVSAFVDALIDDPASLADQLIHTFTDEICCEHKS</sequence>
<keyword evidence="3" id="KW-0863">Zinc-finger</keyword>
<dbReference type="InterPro" id="IPR056990">
    <property type="entry name" value="VIN3-like_C"/>
</dbReference>
<dbReference type="GO" id="GO:0005634">
    <property type="term" value="C:nucleus"/>
    <property type="evidence" value="ECO:0007669"/>
    <property type="project" value="UniProtKB-SubCell"/>
</dbReference>
<dbReference type="AlphaFoldDB" id="A0AAV0YLU7"/>
<protein>
    <recommendedName>
        <fullName evidence="11">Oberon PHD finger domain-containing protein</fullName>
    </recommendedName>
</protein>
<evidence type="ECO:0000256" key="2">
    <source>
        <dbReference type="ARBA" id="ARBA00022723"/>
    </source>
</evidence>
<evidence type="ECO:0000256" key="4">
    <source>
        <dbReference type="ARBA" id="ARBA00022833"/>
    </source>
</evidence>
<organism evidence="9 10">
    <name type="scientific">Vicia faba</name>
    <name type="common">Broad bean</name>
    <name type="synonym">Faba vulgaris</name>
    <dbReference type="NCBI Taxonomy" id="3906"/>
    <lineage>
        <taxon>Eukaryota</taxon>
        <taxon>Viridiplantae</taxon>
        <taxon>Streptophyta</taxon>
        <taxon>Embryophyta</taxon>
        <taxon>Tracheophyta</taxon>
        <taxon>Spermatophyta</taxon>
        <taxon>Magnoliopsida</taxon>
        <taxon>eudicotyledons</taxon>
        <taxon>Gunneridae</taxon>
        <taxon>Pentapetalae</taxon>
        <taxon>rosids</taxon>
        <taxon>fabids</taxon>
        <taxon>Fabales</taxon>
        <taxon>Fabaceae</taxon>
        <taxon>Papilionoideae</taxon>
        <taxon>50 kb inversion clade</taxon>
        <taxon>NPAAA clade</taxon>
        <taxon>Hologalegina</taxon>
        <taxon>IRL clade</taxon>
        <taxon>Fabeae</taxon>
        <taxon>Vicia</taxon>
    </lineage>
</organism>
<keyword evidence="4" id="KW-0862">Zinc</keyword>
<feature type="domain" description="VIN3-like fibronectin type-III" evidence="7">
    <location>
        <begin position="344"/>
        <end position="429"/>
    </location>
</feature>
<gene>
    <name evidence="9" type="ORF">VFH_I224400</name>
</gene>
<dbReference type="GO" id="GO:0010048">
    <property type="term" value="P:vernalization response"/>
    <property type="evidence" value="ECO:0007669"/>
    <property type="project" value="InterPro"/>
</dbReference>
<evidence type="ECO:0000256" key="1">
    <source>
        <dbReference type="ARBA" id="ARBA00004123"/>
    </source>
</evidence>
<feature type="domain" description="Oberon-like PHD finger" evidence="6">
    <location>
        <begin position="141"/>
        <end position="260"/>
    </location>
</feature>
<dbReference type="GO" id="GO:0040029">
    <property type="term" value="P:epigenetic regulation of gene expression"/>
    <property type="evidence" value="ECO:0007669"/>
    <property type="project" value="InterPro"/>
</dbReference>
<evidence type="ECO:0000313" key="9">
    <source>
        <dbReference type="EMBL" id="CAI8585808.1"/>
    </source>
</evidence>
<name>A0AAV0YLU7_VICFA</name>